<dbReference type="InterPro" id="IPR013783">
    <property type="entry name" value="Ig-like_fold"/>
</dbReference>
<keyword evidence="3" id="KW-0732">Signal</keyword>
<dbReference type="Gene3D" id="3.60.21.10">
    <property type="match status" value="1"/>
</dbReference>
<dbReference type="InterPro" id="IPR004843">
    <property type="entry name" value="Calcineurin-like_PHP"/>
</dbReference>
<evidence type="ECO:0000313" key="7">
    <source>
        <dbReference type="EMBL" id="OAS89136.1"/>
    </source>
</evidence>
<evidence type="ECO:0000259" key="5">
    <source>
        <dbReference type="Pfam" id="PF13360"/>
    </source>
</evidence>
<protein>
    <recommendedName>
        <fullName evidence="9">PQQ-binding-like beta-propeller repeat protein</fullName>
    </recommendedName>
</protein>
<accession>A0A179T4U6</accession>
<dbReference type="Gene3D" id="2.130.10.10">
    <property type="entry name" value="YVTN repeat-like/Quinoprotein amine dehydrogenase"/>
    <property type="match status" value="1"/>
</dbReference>
<dbReference type="InterPro" id="IPR029052">
    <property type="entry name" value="Metallo-depent_PP-like"/>
</dbReference>
<keyword evidence="1" id="KW-0106">Calcium</keyword>
<dbReference type="SMART" id="SM00564">
    <property type="entry name" value="PQQ"/>
    <property type="match status" value="8"/>
</dbReference>
<evidence type="ECO:0000259" key="6">
    <source>
        <dbReference type="Pfam" id="PF16371"/>
    </source>
</evidence>
<dbReference type="Gene3D" id="2.60.40.1120">
    <property type="entry name" value="Carboxypeptidase-like, regulatory domain"/>
    <property type="match status" value="2"/>
</dbReference>
<dbReference type="InterPro" id="IPR013784">
    <property type="entry name" value="Carb-bd-like_fold"/>
</dbReference>
<keyword evidence="8" id="KW-1185">Reference proteome</keyword>
<comment type="caution">
    <text evidence="7">The sequence shown here is derived from an EMBL/GenBank/DDBJ whole genome shotgun (WGS) entry which is preliminary data.</text>
</comment>
<gene>
    <name evidence="7" type="ORF">A6K24_00820</name>
</gene>
<dbReference type="SUPFAM" id="SSF117074">
    <property type="entry name" value="Hypothetical protein PA1324"/>
    <property type="match status" value="1"/>
</dbReference>
<feature type="compositionally biased region" description="Basic and acidic residues" evidence="2">
    <location>
        <begin position="51"/>
        <end position="61"/>
    </location>
</feature>
<dbReference type="InterPro" id="IPR002372">
    <property type="entry name" value="PQQ_rpt_dom"/>
</dbReference>
<feature type="domain" description="Pyrrolo-quinoline quinone repeat" evidence="5">
    <location>
        <begin position="634"/>
        <end position="778"/>
    </location>
</feature>
<sequence>MKLAEGKWKITKKRLKAMTAVVMCGLAISAIAKPVIANNMNVTIKGVVYDDKNENGKRDSNENGIPNVSVSDGKKITVTDEEGNYQLATSADRRQTDIVFVTVPSGYNVKTDENKTPQFYKMLGSLKAGETREQDFGLLHTPENKNPNFSFANVADVHVEAGTTNNRERFTDQLKQINESTGDPAFIAVSGDLTNRATDAEFQDYTASTATSTLPVYPAVGNHDFAPGSDYQTRIDRYRNYLGPEWYSFDYGNKHFVTLENTLGFSEADQLEWLKQDLALNAKDKEVVVFVHKPLNTPQTPSPDNTKQFIELLSEYNTRLVMVGHTHVNDVAQDTIPGADHVTTVSSSYTIDQSPNGFRMVTFQGDKQDPKFKMYDVNKSASIVHPANNSEVSQGKMNILVNAYNTSSNVKKVEYRIDGGPWKKLKQSSGMSWYGTWDDSKAKLGRHHMEVRVTDDAENVWAKISQFTIVDSDKKITPKSGSDWTMFHGDAQHTGYAKDTLEAGLRLSWTYHTPGTILTSSPAIVDGIIYIGTRDEDGNKHHAIHAVDQKTGKKLWQVKADAQVQSSPAVAEGIVYASTIRGTLYAMDAKTGKMIWEKSVGKDEVQRAWMYYSPTVENGVVYQAYSTGSGGAMMAIDARTGKELWNSPLAGGWIVESTPVVKDGKVYVGADGGWLIALDAKSGKEIWRQKPAGGWMHSMPSISDGRVYMGYQGGLLVALDASTGKELWRYKSSDSSYIHGGATGSSAAIADGVVYMGFPDGNVAALDAASGLLKWKYRTQGGIISSAAVSGEVVFIGSNDGNLYAFDRMTGQPLWQHEIGAWVASSPAISGNTLVVGALDGNLYAFTPGGKMVQRWPRITGKVSDAKTGKPVSGAAILAINDKGETQTTVADTEGEYVLGVQPGKYTLSAKRRGYLNGDPVSAQIVAGQVETVNLHLEEITEPVAGKSQEAPDYNSGSPRLDAVNGEEYHYVMNDRIQATISSEIGTNNLAGTFQPGWLGDLALLDNNGMETIDWSEMVLTPTMNDPKRPWNREGEWLSLPAIQVEGDTVKASGQAQMNPAVKTSVTYKVLPNAPIAKFTLELNNTGSEDFKGYFQYLLDPDSPDDTVFVPGITAANPGFITSGYTGNYLYDGPKTAISSPAHGIAWVNDQPAGLSAFGYIFGASFDASVAAGQKKSISWYHITDYPAEGSDPAANIANWAAMIGTLDPEAAEQSRIQGRVTDAETKQPVEGVLVEALDEDNKVIASSTTNQEGKYLFAIQKPGHYKVQTSRLSYESALIDTKISAGETKSLDLPLKPVTVNVSTGKVLPGPVSEGSKQDILMENSKLAMMIASVTNDAQLPGVTKGKPIDISAKGYHDQMDWFNLPYVSKEQPTGPDAWAQLTVKSEEVKIEESTTERAVLSVNGGSMEDPELSVNTTYTILPDQEWISAETIVTNTGKEAKSVWLGDALDHDGSGQKSGVAGHGSITLPYSSPQEFIPTEPWIGMTGTDRQTIGLVYSGNTTGLKAYGNGNWMMTRQFIDLPAGKSHTMTRKIVAAPAGSEDPFSVLSAIFE</sequence>
<dbReference type="InterPro" id="IPR011047">
    <property type="entry name" value="Quinoprotein_ADH-like_sf"/>
</dbReference>
<feature type="domain" description="Pyrrolo-quinoline quinone repeat" evidence="5">
    <location>
        <begin position="782"/>
        <end position="847"/>
    </location>
</feature>
<dbReference type="STRING" id="152268.A6K24_00820"/>
<feature type="domain" description="Calcineurin-like phosphoesterase" evidence="4">
    <location>
        <begin position="151"/>
        <end position="328"/>
    </location>
</feature>
<proteinExistence type="predicted"/>
<dbReference type="GO" id="GO:0016787">
    <property type="term" value="F:hydrolase activity"/>
    <property type="evidence" value="ECO:0007669"/>
    <property type="project" value="InterPro"/>
</dbReference>
<feature type="signal peptide" evidence="3">
    <location>
        <begin position="1"/>
        <end position="32"/>
    </location>
</feature>
<evidence type="ECO:0000256" key="1">
    <source>
        <dbReference type="ARBA" id="ARBA00022837"/>
    </source>
</evidence>
<dbReference type="SUPFAM" id="SSF49464">
    <property type="entry name" value="Carboxypeptidase regulatory domain-like"/>
    <property type="match status" value="1"/>
</dbReference>
<dbReference type="Proteomes" id="UP000078534">
    <property type="component" value="Unassembled WGS sequence"/>
</dbReference>
<dbReference type="EMBL" id="LWSG01000001">
    <property type="protein sequence ID" value="OAS89136.1"/>
    <property type="molecule type" value="Genomic_DNA"/>
</dbReference>
<dbReference type="InterPro" id="IPR042283">
    <property type="entry name" value="GpdQ_catalytic"/>
</dbReference>
<dbReference type="RefSeq" id="WP_066324059.1">
    <property type="nucleotide sequence ID" value="NZ_LWSG01000001.1"/>
</dbReference>
<evidence type="ECO:0000313" key="8">
    <source>
        <dbReference type="Proteomes" id="UP000078534"/>
    </source>
</evidence>
<evidence type="ECO:0000259" key="4">
    <source>
        <dbReference type="Pfam" id="PF00149"/>
    </source>
</evidence>
<dbReference type="SUPFAM" id="SSF50998">
    <property type="entry name" value="Quinoprotein alcohol dehydrogenase-like"/>
    <property type="match status" value="2"/>
</dbReference>
<dbReference type="Pfam" id="PF13620">
    <property type="entry name" value="CarboxypepD_reg"/>
    <property type="match status" value="2"/>
</dbReference>
<dbReference type="InterPro" id="IPR015943">
    <property type="entry name" value="WD40/YVTN_repeat-like_dom_sf"/>
</dbReference>
<dbReference type="PANTHER" id="PTHR34512">
    <property type="entry name" value="CELL SURFACE PROTEIN"/>
    <property type="match status" value="1"/>
</dbReference>
<dbReference type="InterPro" id="IPR008969">
    <property type="entry name" value="CarboxyPept-like_regulatory"/>
</dbReference>
<dbReference type="Pfam" id="PF00149">
    <property type="entry name" value="Metallophos"/>
    <property type="match status" value="1"/>
</dbReference>
<evidence type="ECO:0000256" key="2">
    <source>
        <dbReference type="SAM" id="MobiDB-lite"/>
    </source>
</evidence>
<dbReference type="Pfam" id="PF16371">
    <property type="entry name" value="MetallophosN"/>
    <property type="match status" value="1"/>
</dbReference>
<dbReference type="SUPFAM" id="SSF81296">
    <property type="entry name" value="E set domains"/>
    <property type="match status" value="1"/>
</dbReference>
<dbReference type="GO" id="GO:0030246">
    <property type="term" value="F:carbohydrate binding"/>
    <property type="evidence" value="ECO:0007669"/>
    <property type="project" value="InterPro"/>
</dbReference>
<feature type="domain" description="Calcineurin-like phosphoesterase N-terminal" evidence="6">
    <location>
        <begin position="59"/>
        <end position="136"/>
    </location>
</feature>
<dbReference type="InterPro" id="IPR014756">
    <property type="entry name" value="Ig_E-set"/>
</dbReference>
<dbReference type="OrthoDB" id="1860at2"/>
<dbReference type="InterPro" id="IPR018391">
    <property type="entry name" value="PQQ_b-propeller_rpt"/>
</dbReference>
<dbReference type="Pfam" id="PF17957">
    <property type="entry name" value="Big_7"/>
    <property type="match status" value="1"/>
</dbReference>
<dbReference type="Gene3D" id="3.60.21.40">
    <property type="entry name" value="GpdQ, catalytic alpha/beta sandwich domain"/>
    <property type="match status" value="1"/>
</dbReference>
<dbReference type="InterPro" id="IPR032285">
    <property type="entry name" value="Metallophos_N"/>
</dbReference>
<feature type="chain" id="PRO_5038872825" description="PQQ-binding-like beta-propeller repeat protein" evidence="3">
    <location>
        <begin position="33"/>
        <end position="1554"/>
    </location>
</feature>
<evidence type="ECO:0000256" key="3">
    <source>
        <dbReference type="SAM" id="SignalP"/>
    </source>
</evidence>
<dbReference type="Gene3D" id="2.60.40.10">
    <property type="entry name" value="Immunoglobulins"/>
    <property type="match status" value="1"/>
</dbReference>
<name>A0A179T4U6_9BACI</name>
<feature type="region of interest" description="Disordered" evidence="2">
    <location>
        <begin position="51"/>
        <end position="72"/>
    </location>
</feature>
<dbReference type="SUPFAM" id="SSF49452">
    <property type="entry name" value="Starch-binding domain-like"/>
    <property type="match status" value="1"/>
</dbReference>
<dbReference type="Pfam" id="PF13360">
    <property type="entry name" value="PQQ_2"/>
    <property type="match status" value="2"/>
</dbReference>
<reference evidence="8" key="1">
    <citation type="submission" date="2016-04" db="EMBL/GenBank/DDBJ databases">
        <authorList>
            <person name="Lyu Z."/>
            <person name="Lyu W."/>
        </authorList>
    </citation>
    <scope>NUCLEOTIDE SEQUENCE [LARGE SCALE GENOMIC DNA]</scope>
    <source>
        <strain evidence="8">C44</strain>
    </source>
</reference>
<dbReference type="PANTHER" id="PTHR34512:SF30">
    <property type="entry name" value="OUTER MEMBRANE PROTEIN ASSEMBLY FACTOR BAMB"/>
    <property type="match status" value="1"/>
</dbReference>
<dbReference type="SUPFAM" id="SSF56300">
    <property type="entry name" value="Metallo-dependent phosphatases"/>
    <property type="match status" value="1"/>
</dbReference>
<evidence type="ECO:0008006" key="9">
    <source>
        <dbReference type="Google" id="ProtNLM"/>
    </source>
</evidence>
<dbReference type="Gene3D" id="2.40.128.630">
    <property type="match status" value="2"/>
</dbReference>
<organism evidence="7 8">
    <name type="scientific">Metabacillus litoralis</name>
    <dbReference type="NCBI Taxonomy" id="152268"/>
    <lineage>
        <taxon>Bacteria</taxon>
        <taxon>Bacillati</taxon>
        <taxon>Bacillota</taxon>
        <taxon>Bacilli</taxon>
        <taxon>Bacillales</taxon>
        <taxon>Bacillaceae</taxon>
        <taxon>Metabacillus</taxon>
    </lineage>
</organism>